<accession>A0A0P1MWP2</accession>
<evidence type="ECO:0000313" key="2">
    <source>
        <dbReference type="Proteomes" id="UP000199197"/>
    </source>
</evidence>
<dbReference type="AlphaFoldDB" id="A0A0P1MWP2"/>
<organism evidence="1 2">
    <name type="scientific">Candidatus Chryseopegocella kryptomonas</name>
    <dbReference type="NCBI Taxonomy" id="1633643"/>
    <lineage>
        <taxon>Bacteria</taxon>
        <taxon>Pseudomonadati</taxon>
        <taxon>Candidatus Kryptoniota</taxon>
        <taxon>Candidatus Chryseopegocella</taxon>
    </lineage>
</organism>
<evidence type="ECO:0000313" key="1">
    <source>
        <dbReference type="EMBL" id="CUT00372.1"/>
    </source>
</evidence>
<sequence length="63" mass="7532">MIYLTSYKDGEKFFCRIEFSGDGLRVEGFGKTFWRTFIPCFLKGLVFEVKLKTKKLFKKWKGH</sequence>
<dbReference type="EMBL" id="CZVW01000007">
    <property type="protein sequence ID" value="CUT00372.1"/>
    <property type="molecule type" value="Genomic_DNA"/>
</dbReference>
<reference evidence="2" key="1">
    <citation type="submission" date="2015-11" db="EMBL/GenBank/DDBJ databases">
        <authorList>
            <person name="Varghese N."/>
        </authorList>
    </citation>
    <scope>NUCLEOTIDE SEQUENCE [LARGE SCALE GENOMIC DNA]</scope>
    <source>
        <strain evidence="2">JGI-23</strain>
    </source>
</reference>
<protein>
    <submittedName>
        <fullName evidence="1">Uncharacterized protein</fullName>
    </submittedName>
</protein>
<keyword evidence="2" id="KW-1185">Reference proteome</keyword>
<gene>
    <name evidence="1" type="ORF">JGI23_00844</name>
</gene>
<dbReference type="Proteomes" id="UP000199197">
    <property type="component" value="Unassembled WGS sequence"/>
</dbReference>
<name>A0A0P1MWP2_9BACT</name>
<proteinExistence type="predicted"/>